<evidence type="ECO:0000313" key="1">
    <source>
        <dbReference type="EMBL" id="QJA92149.1"/>
    </source>
</evidence>
<dbReference type="EMBL" id="MT143042">
    <property type="protein sequence ID" value="QJA92149.1"/>
    <property type="molecule type" value="Genomic_DNA"/>
</dbReference>
<proteinExistence type="predicted"/>
<reference evidence="1" key="1">
    <citation type="submission" date="2020-03" db="EMBL/GenBank/DDBJ databases">
        <title>The deep terrestrial virosphere.</title>
        <authorList>
            <person name="Holmfeldt K."/>
            <person name="Nilsson E."/>
            <person name="Simone D."/>
            <person name="Lopez-Fernandez M."/>
            <person name="Wu X."/>
            <person name="de Brujin I."/>
            <person name="Lundin D."/>
            <person name="Andersson A."/>
            <person name="Bertilsson S."/>
            <person name="Dopson M."/>
        </authorList>
    </citation>
    <scope>NUCLEOTIDE SEQUENCE</scope>
    <source>
        <strain evidence="1">MM415B04837</strain>
    </source>
</reference>
<sequence>MKLTTDPKTGLTTCELSTQDRKSLAAAKTVMEKLAFHGRETDGGEEAAVLATGIEAVLAGKSKVEA</sequence>
<protein>
    <submittedName>
        <fullName evidence="1">Uncharacterized protein</fullName>
    </submittedName>
</protein>
<name>A0A6M3LCU5_9ZZZZ</name>
<gene>
    <name evidence="1" type="ORF">MM415B04837_0003</name>
</gene>
<organism evidence="1">
    <name type="scientific">viral metagenome</name>
    <dbReference type="NCBI Taxonomy" id="1070528"/>
    <lineage>
        <taxon>unclassified sequences</taxon>
        <taxon>metagenomes</taxon>
        <taxon>organismal metagenomes</taxon>
    </lineage>
</organism>
<accession>A0A6M3LCU5</accession>
<dbReference type="AlphaFoldDB" id="A0A6M3LCU5"/>